<evidence type="ECO:0000313" key="2">
    <source>
        <dbReference type="Proteomes" id="UP000230935"/>
    </source>
</evidence>
<dbReference type="Proteomes" id="UP000230935">
    <property type="component" value="Unassembled WGS sequence"/>
</dbReference>
<evidence type="ECO:0000313" key="1">
    <source>
        <dbReference type="EMBL" id="PIS05193.1"/>
    </source>
</evidence>
<gene>
    <name evidence="1" type="ORF">COT81_02540</name>
</gene>
<name>A0A2H0W1F8_9BACT</name>
<accession>A0A2H0W1F8</accession>
<comment type="caution">
    <text evidence="1">The sequence shown here is derived from an EMBL/GenBank/DDBJ whole genome shotgun (WGS) entry which is preliminary data.</text>
</comment>
<dbReference type="EMBL" id="PEZZ01000017">
    <property type="protein sequence ID" value="PIS05193.1"/>
    <property type="molecule type" value="Genomic_DNA"/>
</dbReference>
<proteinExistence type="predicted"/>
<dbReference type="AlphaFoldDB" id="A0A2H0W1F8"/>
<organism evidence="1 2">
    <name type="scientific">Candidatus Buchananbacteria bacterium CG10_big_fil_rev_8_21_14_0_10_42_9</name>
    <dbReference type="NCBI Taxonomy" id="1974526"/>
    <lineage>
        <taxon>Bacteria</taxon>
        <taxon>Candidatus Buchananiibacteriota</taxon>
    </lineage>
</organism>
<sequence>MPETESFEPSQNDELEGAREKLQALVEENFTQFAQITNEMKEIAERLNRRKPAKILDTEIAAMEQFAGVKK</sequence>
<reference evidence="2" key="1">
    <citation type="submission" date="2017-09" db="EMBL/GenBank/DDBJ databases">
        <title>Depth-based differentiation of microbial function through sediment-hosted aquifers and enrichment of novel symbionts in the deep terrestrial subsurface.</title>
        <authorList>
            <person name="Probst A.J."/>
            <person name="Ladd B."/>
            <person name="Jarett J.K."/>
            <person name="Geller-Mcgrath D.E."/>
            <person name="Sieber C.M.K."/>
            <person name="Emerson J.B."/>
            <person name="Anantharaman K."/>
            <person name="Thomas B.C."/>
            <person name="Malmstrom R."/>
            <person name="Stieglmeier M."/>
            <person name="Klingl A."/>
            <person name="Woyke T."/>
            <person name="Ryan C.M."/>
            <person name="Banfield J.F."/>
        </authorList>
    </citation>
    <scope>NUCLEOTIDE SEQUENCE [LARGE SCALE GENOMIC DNA]</scope>
</reference>
<protein>
    <submittedName>
        <fullName evidence="1">Uncharacterized protein</fullName>
    </submittedName>
</protein>